<evidence type="ECO:0000313" key="2">
    <source>
        <dbReference type="EMBL" id="RMN10866.1"/>
    </source>
</evidence>
<proteinExistence type="predicted"/>
<organism evidence="2 3">
    <name type="scientific">Pseudomonas syringae pv. coriandricola</name>
    <dbReference type="NCBI Taxonomy" id="264453"/>
    <lineage>
        <taxon>Bacteria</taxon>
        <taxon>Pseudomonadati</taxon>
        <taxon>Pseudomonadota</taxon>
        <taxon>Gammaproteobacteria</taxon>
        <taxon>Pseudomonadales</taxon>
        <taxon>Pseudomonadaceae</taxon>
        <taxon>Pseudomonas</taxon>
    </lineage>
</organism>
<dbReference type="Proteomes" id="UP000271468">
    <property type="component" value="Unassembled WGS sequence"/>
</dbReference>
<feature type="transmembrane region" description="Helical" evidence="1">
    <location>
        <begin position="115"/>
        <end position="136"/>
    </location>
</feature>
<feature type="transmembrane region" description="Helical" evidence="1">
    <location>
        <begin position="157"/>
        <end position="180"/>
    </location>
</feature>
<feature type="non-terminal residue" evidence="2">
    <location>
        <position position="610"/>
    </location>
</feature>
<reference evidence="2 3" key="1">
    <citation type="submission" date="2018-08" db="EMBL/GenBank/DDBJ databases">
        <title>Recombination of ecologically and evolutionarily significant loci maintains genetic cohesion in the Pseudomonas syringae species complex.</title>
        <authorList>
            <person name="Dillon M."/>
            <person name="Thakur S."/>
            <person name="Almeida R.N.D."/>
            <person name="Weir B.S."/>
            <person name="Guttman D.S."/>
        </authorList>
    </citation>
    <scope>NUCLEOTIDE SEQUENCE [LARGE SCALE GENOMIC DNA]</scope>
    <source>
        <strain evidence="2 3">ICMP 12341</strain>
    </source>
</reference>
<evidence type="ECO:0000313" key="3">
    <source>
        <dbReference type="Proteomes" id="UP000271468"/>
    </source>
</evidence>
<protein>
    <submittedName>
        <fullName evidence="2">Uncharacterized protein</fullName>
    </submittedName>
</protein>
<keyword evidence="1" id="KW-1133">Transmembrane helix</keyword>
<dbReference type="EMBL" id="RBOV01000227">
    <property type="protein sequence ID" value="RMN10866.1"/>
    <property type="molecule type" value="Genomic_DNA"/>
</dbReference>
<sequence length="610" mass="67913">MILLISNLNMKFILIAALSLILSGCWDNTIQSEVNKSASTADQTKIDRDIRNNVIEGFRGCEEAQEIIERSYKKYIAIGVDSINPKYNCSGKGGVNGSDNTNPIPSIVGETYDNIISRVDWFITGASSIFILIIFAQKKLALASASPMRTKNMAITVIEGICSYALALCITYILFSVWAIGTGWATQMSRLDNDNNQYKETSAMIPSFSYKNARLQNILDYQICVKSKSFIDEDQDPSIKIFKTSGGRAISASYGRCRLDGAYALDSKGVEIAKAYNMFDYAKIQDDALEQALRSFIASSELIAMNYSKGLHTTLYPTTFKEDVATCSIPELASIDTHYFDELSLEKYKAFALNCLSREFVYQLVKPNNMSMDAIDNQQARLQHRNTYICTGGYTQKAMLTQEESLKVYESCIQENCQALSSPYACGTALNSYFVMKDDQFRQFLTLPASDKRRKVIDNTSSLRLVDTFNAQFSLMEEREFYQQGGSLLSTIPVGTTKGDLTIQEIDKSFAMGHQMKVDGMGGFNLDSVIGRFTGADGFAGSKRFVVCMQHANVMSNGFDCGNVYSEMYRFGLKMTIVGSQLKLASAINSSPNKKKMKGADLEYTCHRHC</sequence>
<keyword evidence="1" id="KW-0472">Membrane</keyword>
<keyword evidence="1" id="KW-0812">Transmembrane</keyword>
<gene>
    <name evidence="2" type="ORF">ALQ65_05484</name>
</gene>
<dbReference type="AlphaFoldDB" id="A0A3M3JJI6"/>
<evidence type="ECO:0000256" key="1">
    <source>
        <dbReference type="SAM" id="Phobius"/>
    </source>
</evidence>
<name>A0A3M3JJI6_9PSED</name>
<accession>A0A3M3JJI6</accession>
<comment type="caution">
    <text evidence="2">The sequence shown here is derived from an EMBL/GenBank/DDBJ whole genome shotgun (WGS) entry which is preliminary data.</text>
</comment>